<gene>
    <name evidence="1" type="ORF">JCM16774_0926</name>
</gene>
<sequence>MIGKIKKFYILVILFISVFSLSYGQKTVPLSSYIYGITVDDSWQGKIKTEQIIEAIKAMSVKPTVRIVMSKDISPQEYKELFSKIHKVAYIMATPVDSYEMKKYSVSSYLKRFKDSYETLSEYTDIWEIGNEVNGENWLGNNPKLISEKVYSAYKYIRNNNGKTALTSYYFAPGEQKIPMNDWLERYIPSDMKNNLDYVLVSYYEDDNNGYQPEWKKVFEDLEAIFPNSKLGIGECGSTKKGAGIVSKVKKARHYYTMPKYVKNYIGGYFWWYWVQESVPYKNNKVWEAINDSISK</sequence>
<organism evidence="1 2">
    <name type="scientific">Pseudoleptotrichia goodfellowii</name>
    <dbReference type="NCBI Taxonomy" id="157692"/>
    <lineage>
        <taxon>Bacteria</taxon>
        <taxon>Fusobacteriati</taxon>
        <taxon>Fusobacteriota</taxon>
        <taxon>Fusobacteriia</taxon>
        <taxon>Fusobacteriales</taxon>
        <taxon>Leptotrichiaceae</taxon>
        <taxon>Pseudoleptotrichia</taxon>
    </lineage>
</organism>
<accession>A0A510JCQ5</accession>
<dbReference type="InterPro" id="IPR017853">
    <property type="entry name" value="GH"/>
</dbReference>
<dbReference type="STRING" id="714315.GCA_000516535_00918"/>
<name>A0A510JCQ5_9FUSO</name>
<dbReference type="KEGG" id="lgo:JCM16774_0926"/>
<protein>
    <submittedName>
        <fullName evidence="1">Uncharacterized protein</fullName>
    </submittedName>
</protein>
<proteinExistence type="predicted"/>
<dbReference type="SUPFAM" id="SSF51445">
    <property type="entry name" value="(Trans)glycosidases"/>
    <property type="match status" value="1"/>
</dbReference>
<dbReference type="AlphaFoldDB" id="A0A510JCQ5"/>
<dbReference type="Gene3D" id="3.20.20.80">
    <property type="entry name" value="Glycosidases"/>
    <property type="match status" value="1"/>
</dbReference>
<reference evidence="1 2" key="1">
    <citation type="submission" date="2019-07" db="EMBL/GenBank/DDBJ databases">
        <title>Complete Genome Sequence of Leptotrichia goodfellowii Strain JCM 16774.</title>
        <authorList>
            <person name="Watanabe S."/>
            <person name="Cui L."/>
        </authorList>
    </citation>
    <scope>NUCLEOTIDE SEQUENCE [LARGE SCALE GENOMIC DNA]</scope>
    <source>
        <strain evidence="1 2">JCM16774</strain>
    </source>
</reference>
<evidence type="ECO:0000313" key="1">
    <source>
        <dbReference type="EMBL" id="BBM35995.1"/>
    </source>
</evidence>
<dbReference type="RefSeq" id="WP_373920379.1">
    <property type="nucleotide sequence ID" value="NZ_AP019822.1"/>
</dbReference>
<dbReference type="EMBL" id="AP019822">
    <property type="protein sequence ID" value="BBM35995.1"/>
    <property type="molecule type" value="Genomic_DNA"/>
</dbReference>
<evidence type="ECO:0000313" key="2">
    <source>
        <dbReference type="Proteomes" id="UP000321606"/>
    </source>
</evidence>
<dbReference type="Proteomes" id="UP000321606">
    <property type="component" value="Chromosome"/>
</dbReference>